<proteinExistence type="inferred from homology"/>
<keyword evidence="3" id="KW-0337">GPI-anchor biosynthesis</keyword>
<dbReference type="InterPro" id="IPR005599">
    <property type="entry name" value="GPI_mannosylTrfase"/>
</dbReference>
<dbReference type="GO" id="GO:0000026">
    <property type="term" value="F:alpha-1,2-mannosyltransferase activity"/>
    <property type="evidence" value="ECO:0007669"/>
    <property type="project" value="TreeGrafter"/>
</dbReference>
<evidence type="ECO:0000256" key="7">
    <source>
        <dbReference type="ARBA" id="ARBA00022824"/>
    </source>
</evidence>
<organism evidence="12 13">
    <name type="scientific">Pieris macdunnoughi</name>
    <dbReference type="NCBI Taxonomy" id="345717"/>
    <lineage>
        <taxon>Eukaryota</taxon>
        <taxon>Metazoa</taxon>
        <taxon>Ecdysozoa</taxon>
        <taxon>Arthropoda</taxon>
        <taxon>Hexapoda</taxon>
        <taxon>Insecta</taxon>
        <taxon>Pterygota</taxon>
        <taxon>Neoptera</taxon>
        <taxon>Endopterygota</taxon>
        <taxon>Lepidoptera</taxon>
        <taxon>Glossata</taxon>
        <taxon>Ditrysia</taxon>
        <taxon>Papilionoidea</taxon>
        <taxon>Pieridae</taxon>
        <taxon>Pierinae</taxon>
        <taxon>Pieris</taxon>
    </lineage>
</organism>
<feature type="transmembrane region" description="Helical" evidence="11">
    <location>
        <begin position="21"/>
        <end position="42"/>
    </location>
</feature>
<dbReference type="GO" id="GO:0006506">
    <property type="term" value="P:GPI anchor biosynthetic process"/>
    <property type="evidence" value="ECO:0007669"/>
    <property type="project" value="UniProtKB-KW"/>
</dbReference>
<evidence type="ECO:0000256" key="8">
    <source>
        <dbReference type="ARBA" id="ARBA00022989"/>
    </source>
</evidence>
<evidence type="ECO:0000256" key="5">
    <source>
        <dbReference type="ARBA" id="ARBA00022679"/>
    </source>
</evidence>
<comment type="similarity">
    <text evidence="10">Belongs to the glycosyltransferase 22 family. PIGZ subfamily.</text>
</comment>
<dbReference type="Proteomes" id="UP000663880">
    <property type="component" value="Unassembled WGS sequence"/>
</dbReference>
<evidence type="ECO:0000313" key="12">
    <source>
        <dbReference type="EMBL" id="CAF4875259.1"/>
    </source>
</evidence>
<evidence type="ECO:0000256" key="2">
    <source>
        <dbReference type="ARBA" id="ARBA00004687"/>
    </source>
</evidence>
<evidence type="ECO:0000256" key="1">
    <source>
        <dbReference type="ARBA" id="ARBA00004477"/>
    </source>
</evidence>
<evidence type="ECO:0000256" key="6">
    <source>
        <dbReference type="ARBA" id="ARBA00022692"/>
    </source>
</evidence>
<evidence type="ECO:0000313" key="13">
    <source>
        <dbReference type="Proteomes" id="UP000663880"/>
    </source>
</evidence>
<evidence type="ECO:0000256" key="4">
    <source>
        <dbReference type="ARBA" id="ARBA00022676"/>
    </source>
</evidence>
<dbReference type="GO" id="GO:0005789">
    <property type="term" value="C:endoplasmic reticulum membrane"/>
    <property type="evidence" value="ECO:0007669"/>
    <property type="project" value="UniProtKB-SubCell"/>
</dbReference>
<sequence length="503" mass="58102">MFLKGNILKSIKFKNTVPLPFSYWVLVTLRFALTLLPQTGYIHPDEYFQNVEVIAGDIFDVDVARTWEFDPKFPIRDCMLKSDNVIYHQEYLQEKYKHAVTPMERVRIYKMQTHLPQHSLNNVLSLASLVVIGIFNRPTFIGFALIPIFFWLHRGIGSKIVGFADFHARIFMLVVCGIPMVLLCILVDSAYYGYLTLADIESLQISWSNWVVTPLNFLRYNTDVRKLTKHGIHPRWLHLAVNVPILFNVLGLLAGCAVILNTYRFVKGQYSKMPKIQSIRGLMLLSAITPLAVLSLFPHQEARFIIPILVPLVYLYGNSIHICEVDDMDVKTLKKLLIIVCYSIPTYLLQLESTTRIWKDRTTKHSFTIAPSTFIHKYGSLPMDQLFMNVDEVLSNAEMRYHKYKKKYKLYVVSPCSLEKKLFGEASKYQYINLIEHSSYYPHFCTEAFPNFPSENDKSCVKGSKIISNNAQTGLTVLERISCFINQFCLKVFHVKVNETYTL</sequence>
<evidence type="ECO:0000256" key="11">
    <source>
        <dbReference type="RuleBase" id="RU363075"/>
    </source>
</evidence>
<feature type="transmembrane region" description="Helical" evidence="11">
    <location>
        <begin position="236"/>
        <end position="260"/>
    </location>
</feature>
<protein>
    <recommendedName>
        <fullName evidence="11">Mannosyltransferase</fullName>
        <ecNumber evidence="11">2.4.1.-</ecNumber>
    </recommendedName>
</protein>
<dbReference type="PANTHER" id="PTHR22760">
    <property type="entry name" value="GLYCOSYLTRANSFERASE"/>
    <property type="match status" value="1"/>
</dbReference>
<reference evidence="12" key="1">
    <citation type="submission" date="2021-02" db="EMBL/GenBank/DDBJ databases">
        <authorList>
            <person name="Steward A R."/>
        </authorList>
    </citation>
    <scope>NUCLEOTIDE SEQUENCE</scope>
</reference>
<keyword evidence="6 11" id="KW-0812">Transmembrane</keyword>
<comment type="caution">
    <text evidence="12">The sequence shown here is derived from an EMBL/GenBank/DDBJ whole genome shotgun (WGS) entry which is preliminary data.</text>
</comment>
<feature type="transmembrane region" description="Helical" evidence="11">
    <location>
        <begin position="123"/>
        <end position="150"/>
    </location>
</feature>
<keyword evidence="13" id="KW-1185">Reference proteome</keyword>
<evidence type="ECO:0000256" key="3">
    <source>
        <dbReference type="ARBA" id="ARBA00022502"/>
    </source>
</evidence>
<keyword evidence="7 11" id="KW-0256">Endoplasmic reticulum</keyword>
<feature type="transmembrane region" description="Helical" evidence="11">
    <location>
        <begin position="281"/>
        <end position="298"/>
    </location>
</feature>
<comment type="subcellular location">
    <subcellularLocation>
        <location evidence="1 11">Endoplasmic reticulum membrane</location>
        <topology evidence="1 11">Multi-pass membrane protein</topology>
    </subcellularLocation>
</comment>
<dbReference type="EC" id="2.4.1.-" evidence="11"/>
<keyword evidence="8 11" id="KW-1133">Transmembrane helix</keyword>
<comment type="pathway">
    <text evidence="2">Glycolipid biosynthesis; glycosylphosphatidylinositol-anchor biosynthesis.</text>
</comment>
<keyword evidence="5" id="KW-0808">Transferase</keyword>
<dbReference type="AlphaFoldDB" id="A0A821TQT5"/>
<dbReference type="EMBL" id="CAJOBZ010000024">
    <property type="protein sequence ID" value="CAF4875259.1"/>
    <property type="molecule type" value="Genomic_DNA"/>
</dbReference>
<accession>A0A821TQT5</accession>
<dbReference type="PANTHER" id="PTHR22760:SF3">
    <property type="entry name" value="GPI MANNOSYLTRANSFERASE 4"/>
    <property type="match status" value="1"/>
</dbReference>
<dbReference type="OrthoDB" id="10066429at2759"/>
<keyword evidence="4 11" id="KW-0328">Glycosyltransferase</keyword>
<evidence type="ECO:0000256" key="9">
    <source>
        <dbReference type="ARBA" id="ARBA00023136"/>
    </source>
</evidence>
<gene>
    <name evidence="12" type="ORF">PMACD_LOCUS9120</name>
</gene>
<name>A0A821TQT5_9NEOP</name>
<dbReference type="Pfam" id="PF03901">
    <property type="entry name" value="Glyco_transf_22"/>
    <property type="match status" value="2"/>
</dbReference>
<keyword evidence="9 11" id="KW-0472">Membrane</keyword>
<evidence type="ECO:0000256" key="10">
    <source>
        <dbReference type="ARBA" id="ARBA00038466"/>
    </source>
</evidence>
<feature type="transmembrane region" description="Helical" evidence="11">
    <location>
        <begin position="170"/>
        <end position="194"/>
    </location>
</feature>